<dbReference type="EMBL" id="LDAU01000091">
    <property type="protein sequence ID" value="KRX06826.1"/>
    <property type="molecule type" value="Genomic_DNA"/>
</dbReference>
<proteinExistence type="predicted"/>
<accession>A0A0V0QXN7</accession>
<keyword evidence="3" id="KW-1185">Reference proteome</keyword>
<dbReference type="InParanoid" id="A0A0V0QXN7"/>
<feature type="compositionally biased region" description="Polar residues" evidence="1">
    <location>
        <begin position="131"/>
        <end position="141"/>
    </location>
</feature>
<comment type="caution">
    <text evidence="2">The sequence shown here is derived from an EMBL/GenBank/DDBJ whole genome shotgun (WGS) entry which is preliminary data.</text>
</comment>
<dbReference type="AlphaFoldDB" id="A0A0V0QXN7"/>
<feature type="region of interest" description="Disordered" evidence="1">
    <location>
        <begin position="130"/>
        <end position="167"/>
    </location>
</feature>
<feature type="compositionally biased region" description="Low complexity" evidence="1">
    <location>
        <begin position="623"/>
        <end position="635"/>
    </location>
</feature>
<reference evidence="2 3" key="1">
    <citation type="journal article" date="2015" name="Sci. Rep.">
        <title>Genome of the facultative scuticociliatosis pathogen Pseudocohnilembus persalinus provides insight into its virulence through horizontal gene transfer.</title>
        <authorList>
            <person name="Xiong J."/>
            <person name="Wang G."/>
            <person name="Cheng J."/>
            <person name="Tian M."/>
            <person name="Pan X."/>
            <person name="Warren A."/>
            <person name="Jiang C."/>
            <person name="Yuan D."/>
            <person name="Miao W."/>
        </authorList>
    </citation>
    <scope>NUCLEOTIDE SEQUENCE [LARGE SCALE GENOMIC DNA]</scope>
    <source>
        <strain evidence="2">36N120E</strain>
    </source>
</reference>
<dbReference type="SUPFAM" id="SSF50978">
    <property type="entry name" value="WD40 repeat-like"/>
    <property type="match status" value="1"/>
</dbReference>
<sequence length="992" mass="117405">MTFTALGYEEEYIGKTYKKFFSNNDFNHMWKFQGVKFHIIQLQKQYFLIVNNIGFAQILQDQDQIENEKIKQYGINGNTDRIQELEKAENEDDYQFALRLQQAFDMETTQQIPEINQLDEFTESVIKANKKSSSTVQAQNNDYKKKNQHKSEIAQKRNKQKKFSGDEDEINFDFDNIDPEQLEIQFKIQQQIQNQMNQNNKNNQYQNQNYYKQQQYQQKNNIQQQYNAKSIFDDFDGLSFSQRKGLKDENNPFYKYEQKRIKLMQEQQLIEKQIQEQKNKDIQNFCNEIDRQLTPSQIQNKQYKENKESQVQNFSDNGQDDDGQKISFFAGSSAKKNLANQFNSNKKVSQQTEKKNSNQKDENEEQTQMPSNNWFLQSQAATHFILKSQQKFDQKITNDNKQIEEQKIQDIYDSQNYEDQNQYDIFVSQQSQQMFSKSQNNGQDQKNIKQNREKDFQQQKFSQFSGIDDSIVTTQQNEQKFEGFENEIQFNFTGQKQDDQQILGILSPDDKQQLFLMQTPDETGNKSQYNTQQNKKDQSQIINQFDEINWDNSQNQQNDNLVINKNGQNEAQNQQQVNKNEEFIAELSELFSSAIPSNNQEQKNQIEEKNKNIEQYDDKQKQIQKQQQNSISNSSLYNNIVNDKFNKLYQQQKQEEQQNQQNFDDEDLLSLFGNKLNEQAGKNIQKKNYKQNNQMQFEGESSIFDPNINGEKGEWDIENKEIVTKIRLKQNQESGFNTCLQVENNEGINLFENNQNDDKAIVKENGASQFFRVESKKVFTQQQGPALIENKLEKGYKLSGPVQKVQIDDSNKTLYGLSNDYDIFIINLKKDQVINKINFEGVVNNFFVTDYYFVVNQFGDNLCDSELQFYKKDELPEQLPQEQLENEQELEIQIFQAQFKFKIGKANAIQVIDQYLLVGLEDGSIRFYEILIDEKQQQRGEDHDILITDFEKTLKVFKERKQMQAEQLWSQKYQAYHEVLYKKKKGKGKKKK</sequence>
<gene>
    <name evidence="2" type="ORF">PPERSA_11471</name>
</gene>
<dbReference type="InterPro" id="IPR036322">
    <property type="entry name" value="WD40_repeat_dom_sf"/>
</dbReference>
<feature type="region of interest" description="Disordered" evidence="1">
    <location>
        <begin position="616"/>
        <end position="635"/>
    </location>
</feature>
<name>A0A0V0QXN7_PSEPJ</name>
<feature type="compositionally biased region" description="Basic and acidic residues" evidence="1">
    <location>
        <begin position="352"/>
        <end position="361"/>
    </location>
</feature>
<evidence type="ECO:0000313" key="3">
    <source>
        <dbReference type="Proteomes" id="UP000054937"/>
    </source>
</evidence>
<feature type="compositionally biased region" description="Basic and acidic residues" evidence="1">
    <location>
        <begin position="142"/>
        <end position="155"/>
    </location>
</feature>
<evidence type="ECO:0000256" key="1">
    <source>
        <dbReference type="SAM" id="MobiDB-lite"/>
    </source>
</evidence>
<feature type="compositionally biased region" description="Polar residues" evidence="1">
    <location>
        <begin position="342"/>
        <end position="351"/>
    </location>
</feature>
<protein>
    <submittedName>
        <fullName evidence="2">WD40-repeat-containing domain</fullName>
    </submittedName>
</protein>
<feature type="region of interest" description="Disordered" evidence="1">
    <location>
        <begin position="342"/>
        <end position="372"/>
    </location>
</feature>
<dbReference type="Proteomes" id="UP000054937">
    <property type="component" value="Unassembled WGS sequence"/>
</dbReference>
<evidence type="ECO:0000313" key="2">
    <source>
        <dbReference type="EMBL" id="KRX06826.1"/>
    </source>
</evidence>
<feature type="region of interest" description="Disordered" evidence="1">
    <location>
        <begin position="293"/>
        <end position="326"/>
    </location>
</feature>
<organism evidence="2 3">
    <name type="scientific">Pseudocohnilembus persalinus</name>
    <name type="common">Ciliate</name>
    <dbReference type="NCBI Taxonomy" id="266149"/>
    <lineage>
        <taxon>Eukaryota</taxon>
        <taxon>Sar</taxon>
        <taxon>Alveolata</taxon>
        <taxon>Ciliophora</taxon>
        <taxon>Intramacronucleata</taxon>
        <taxon>Oligohymenophorea</taxon>
        <taxon>Scuticociliatia</taxon>
        <taxon>Philasterida</taxon>
        <taxon>Pseudocohnilembidae</taxon>
        <taxon>Pseudocohnilembus</taxon>
    </lineage>
</organism>